<protein>
    <recommendedName>
        <fullName evidence="2">DNA methylase adenine-specific domain-containing protein</fullName>
    </recommendedName>
</protein>
<dbReference type="GO" id="GO:0008170">
    <property type="term" value="F:N-methyltransferase activity"/>
    <property type="evidence" value="ECO:0007669"/>
    <property type="project" value="InterPro"/>
</dbReference>
<evidence type="ECO:0000313" key="3">
    <source>
        <dbReference type="EMBL" id="BAZ00474.1"/>
    </source>
</evidence>
<keyword evidence="4" id="KW-1185">Reference proteome</keyword>
<evidence type="ECO:0000313" key="4">
    <source>
        <dbReference type="Proteomes" id="UP000218785"/>
    </source>
</evidence>
<feature type="region of interest" description="Disordered" evidence="1">
    <location>
        <begin position="250"/>
        <end position="308"/>
    </location>
</feature>
<sequence>MLVENYKREFSTKLLSLVHSRSRYEVFRDWVEVAAITSQQVPYHQGILKKDELYEQGERRYLEIVKEYDRDSLQVFAEMFGLVQLVLSTAKSDFLGQLHQELEIGWKADLGQFFMPYPVAKLMARLSIDQHLLDEQITQKGYVSFHEPAVGAGCFLIAATEVIEELGYNPQECMYFEAVDLDSLCANMTYIQLSALGISGTVIHGNSLSLEVYGVRYTPAFLIAKKFRELHDVPTLTQQVEETFTFISSSEDPQGQDAFDVSPRQLSLFEEMPAPPQTADQHKANTHKQSKRDATPPTEKQLDLFEDL</sequence>
<dbReference type="Pfam" id="PF02384">
    <property type="entry name" value="N6_Mtase"/>
    <property type="match status" value="1"/>
</dbReference>
<organism evidence="3 4">
    <name type="scientific">Tolypothrix tenuis PCC 7101</name>
    <dbReference type="NCBI Taxonomy" id="231146"/>
    <lineage>
        <taxon>Bacteria</taxon>
        <taxon>Bacillati</taxon>
        <taxon>Cyanobacteriota</taxon>
        <taxon>Cyanophyceae</taxon>
        <taxon>Nostocales</taxon>
        <taxon>Tolypothrichaceae</taxon>
        <taxon>Tolypothrix</taxon>
    </lineage>
</organism>
<reference evidence="3 4" key="1">
    <citation type="submission" date="2017-06" db="EMBL/GenBank/DDBJ databases">
        <title>Genome sequencing of cyanobaciteial culture collection at National Institute for Environmental Studies (NIES).</title>
        <authorList>
            <person name="Hirose Y."/>
            <person name="Shimura Y."/>
            <person name="Fujisawa T."/>
            <person name="Nakamura Y."/>
            <person name="Kawachi M."/>
        </authorList>
    </citation>
    <scope>NUCLEOTIDE SEQUENCE [LARGE SCALE GENOMIC DNA]</scope>
    <source>
        <strain evidence="3 4">NIES-37</strain>
    </source>
</reference>
<dbReference type="InterPro" id="IPR003356">
    <property type="entry name" value="DNA_methylase_A-5"/>
</dbReference>
<evidence type="ECO:0000256" key="1">
    <source>
        <dbReference type="SAM" id="MobiDB-lite"/>
    </source>
</evidence>
<gene>
    <name evidence="3" type="ORF">NIES37_44660</name>
</gene>
<dbReference type="KEGG" id="ttq:NIES37_44660"/>
<dbReference type="AlphaFoldDB" id="A0A1Z4N420"/>
<dbReference type="SUPFAM" id="SSF53335">
    <property type="entry name" value="S-adenosyl-L-methionine-dependent methyltransferases"/>
    <property type="match status" value="1"/>
</dbReference>
<dbReference type="GO" id="GO:0003677">
    <property type="term" value="F:DNA binding"/>
    <property type="evidence" value="ECO:0007669"/>
    <property type="project" value="InterPro"/>
</dbReference>
<evidence type="ECO:0000259" key="2">
    <source>
        <dbReference type="Pfam" id="PF02384"/>
    </source>
</evidence>
<dbReference type="EMBL" id="AP018248">
    <property type="protein sequence ID" value="BAZ00474.1"/>
    <property type="molecule type" value="Genomic_DNA"/>
</dbReference>
<feature type="domain" description="DNA methylase adenine-specific" evidence="2">
    <location>
        <begin position="109"/>
        <end position="209"/>
    </location>
</feature>
<proteinExistence type="predicted"/>
<name>A0A1Z4N420_9CYAN</name>
<dbReference type="RefSeq" id="WP_096579379.1">
    <property type="nucleotide sequence ID" value="NZ_CAWNJS010000001.1"/>
</dbReference>
<accession>A0A1Z4N420</accession>
<dbReference type="Gene3D" id="3.40.50.150">
    <property type="entry name" value="Vaccinia Virus protein VP39"/>
    <property type="match status" value="1"/>
</dbReference>
<dbReference type="InterPro" id="IPR029063">
    <property type="entry name" value="SAM-dependent_MTases_sf"/>
</dbReference>
<dbReference type="Proteomes" id="UP000218785">
    <property type="component" value="Chromosome"/>
</dbReference>